<evidence type="ECO:0000256" key="4">
    <source>
        <dbReference type="ARBA" id="ARBA00023002"/>
    </source>
</evidence>
<evidence type="ECO:0000256" key="5">
    <source>
        <dbReference type="ARBA" id="ARBA00023004"/>
    </source>
</evidence>
<dbReference type="GO" id="GO:0016491">
    <property type="term" value="F:oxidoreductase activity"/>
    <property type="evidence" value="ECO:0007669"/>
    <property type="project" value="UniProtKB-KW"/>
</dbReference>
<evidence type="ECO:0000256" key="6">
    <source>
        <dbReference type="ARBA" id="ARBA00023014"/>
    </source>
</evidence>
<dbReference type="InterPro" id="IPR017941">
    <property type="entry name" value="Rieske_2Fe-2S"/>
</dbReference>
<name>A0A2S8B1P3_9SPHN</name>
<dbReference type="GO" id="GO:0051537">
    <property type="term" value="F:2 iron, 2 sulfur cluster binding"/>
    <property type="evidence" value="ECO:0007669"/>
    <property type="project" value="UniProtKB-KW"/>
</dbReference>
<dbReference type="CDD" id="cd03469">
    <property type="entry name" value="Rieske_RO_Alpha_N"/>
    <property type="match status" value="1"/>
</dbReference>
<dbReference type="Gene3D" id="3.90.380.10">
    <property type="entry name" value="Naphthalene 1,2-dioxygenase Alpha Subunit, Chain A, domain 1"/>
    <property type="match status" value="1"/>
</dbReference>
<dbReference type="SUPFAM" id="SSF50022">
    <property type="entry name" value="ISP domain"/>
    <property type="match status" value="1"/>
</dbReference>
<feature type="domain" description="Rieske" evidence="7">
    <location>
        <begin position="52"/>
        <end position="158"/>
    </location>
</feature>
<sequence>MSLMAEDIILSQELGKSDEDGFSTARISRHRFTSRDMLSDEFEKMFSKVWLLVCPIADVAKPGDAFPIMIGKEPVVVVHGDDGQIRAFYNVCQHRGRQIVTERRNIRSLYCWFHGFEWNLDGSLRNIPDKESFQGYTDEKDVALPPIRCAVWQKLVWINLDPGAESLEDFLGEAGRQLAQYGLDTYNFVGEQIIEWDCNWKIAADAFQEGYHGPVTHPQLQFYLEDAEDMPIDLYGLHSRGLYQMGAPCSRLPEEQRRTAQPGLKAMAAAAGVDADEYEGRLDEMRLAMQRGMRAKLTEHGYDVASLADDQMTDDFHYFIFPNITINTFAERFSIFRYMPHPDDPARSTFWVQQFERPAEQGTKVPRPQTIHGRGLEYKFENEVYNQDARNVPWLQKGVNSKGFKGMLFNRQERRLRHFYDSLDRYLSAEEDA</sequence>
<evidence type="ECO:0000313" key="9">
    <source>
        <dbReference type="Proteomes" id="UP000238954"/>
    </source>
</evidence>
<reference evidence="9" key="1">
    <citation type="submission" date="2017-11" db="EMBL/GenBank/DDBJ databases">
        <title>The complete genome sequence of Sphingopyxis pomeranensis sp. nov. strain WS5A3p.</title>
        <authorList>
            <person name="Kaminski M.A."/>
        </authorList>
    </citation>
    <scope>NUCLEOTIDE SEQUENCE [LARGE SCALE GENOMIC DNA]</scope>
    <source>
        <strain evidence="9">WS5A3p</strain>
    </source>
</reference>
<evidence type="ECO:0000259" key="7">
    <source>
        <dbReference type="PROSITE" id="PS51296"/>
    </source>
</evidence>
<keyword evidence="4" id="KW-0560">Oxidoreductase</keyword>
<comment type="cofactor">
    <cofactor evidence="1">
        <name>Fe cation</name>
        <dbReference type="ChEBI" id="CHEBI:24875"/>
    </cofactor>
</comment>
<dbReference type="Pfam" id="PF00848">
    <property type="entry name" value="Ring_hydroxyl_A"/>
    <property type="match status" value="1"/>
</dbReference>
<dbReference type="GO" id="GO:0005506">
    <property type="term" value="F:iron ion binding"/>
    <property type="evidence" value="ECO:0007669"/>
    <property type="project" value="InterPro"/>
</dbReference>
<dbReference type="AlphaFoldDB" id="A0A2S8B1P3"/>
<evidence type="ECO:0000256" key="2">
    <source>
        <dbReference type="ARBA" id="ARBA00022714"/>
    </source>
</evidence>
<evidence type="ECO:0000256" key="1">
    <source>
        <dbReference type="ARBA" id="ARBA00001962"/>
    </source>
</evidence>
<dbReference type="InterPro" id="IPR036922">
    <property type="entry name" value="Rieske_2Fe-2S_sf"/>
</dbReference>
<dbReference type="Proteomes" id="UP000238954">
    <property type="component" value="Chromosome"/>
</dbReference>
<protein>
    <recommendedName>
        <fullName evidence="7">Rieske domain-containing protein</fullName>
    </recommendedName>
</protein>
<dbReference type="PROSITE" id="PS51296">
    <property type="entry name" value="RIESKE"/>
    <property type="match status" value="1"/>
</dbReference>
<dbReference type="PANTHER" id="PTHR43756:SF5">
    <property type="entry name" value="CHOLINE MONOOXYGENASE, CHLOROPLASTIC"/>
    <property type="match status" value="1"/>
</dbReference>
<dbReference type="Gene3D" id="2.102.10.10">
    <property type="entry name" value="Rieske [2Fe-2S] iron-sulphur domain"/>
    <property type="match status" value="1"/>
</dbReference>
<dbReference type="EMBL" id="PHFW01000003">
    <property type="protein sequence ID" value="PQM26325.1"/>
    <property type="molecule type" value="Genomic_DNA"/>
</dbReference>
<dbReference type="InterPro" id="IPR015879">
    <property type="entry name" value="Ring_hydroxy_dOase_asu_C_dom"/>
</dbReference>
<keyword evidence="3" id="KW-0479">Metal-binding</keyword>
<evidence type="ECO:0000256" key="3">
    <source>
        <dbReference type="ARBA" id="ARBA00022723"/>
    </source>
</evidence>
<dbReference type="PANTHER" id="PTHR43756">
    <property type="entry name" value="CHOLINE MONOOXYGENASE, CHLOROPLASTIC"/>
    <property type="match status" value="1"/>
</dbReference>
<dbReference type="SUPFAM" id="SSF55961">
    <property type="entry name" value="Bet v1-like"/>
    <property type="match status" value="1"/>
</dbReference>
<dbReference type="InterPro" id="IPR001663">
    <property type="entry name" value="Rng_hydr_dOase-A"/>
</dbReference>
<accession>A0A2S8B1P3</accession>
<keyword evidence="5" id="KW-0408">Iron</keyword>
<comment type="caution">
    <text evidence="8">The sequence shown here is derived from an EMBL/GenBank/DDBJ whole genome shotgun (WGS) entry which is preliminary data.</text>
</comment>
<organism evidence="8 9">
    <name type="scientific">Sphingopyxis lindanitolerans</name>
    <dbReference type="NCBI Taxonomy" id="2054227"/>
    <lineage>
        <taxon>Bacteria</taxon>
        <taxon>Pseudomonadati</taxon>
        <taxon>Pseudomonadota</taxon>
        <taxon>Alphaproteobacteria</taxon>
        <taxon>Sphingomonadales</taxon>
        <taxon>Sphingomonadaceae</taxon>
        <taxon>Sphingopyxis</taxon>
    </lineage>
</organism>
<dbReference type="PRINTS" id="PR00090">
    <property type="entry name" value="RNGDIOXGNASE"/>
</dbReference>
<dbReference type="Pfam" id="PF00355">
    <property type="entry name" value="Rieske"/>
    <property type="match status" value="1"/>
</dbReference>
<gene>
    <name evidence="8" type="ORF">CVO77_14795</name>
</gene>
<keyword evidence="6" id="KW-0411">Iron-sulfur</keyword>
<evidence type="ECO:0000313" key="8">
    <source>
        <dbReference type="EMBL" id="PQM26325.1"/>
    </source>
</evidence>
<keyword evidence="9" id="KW-1185">Reference proteome</keyword>
<keyword evidence="2" id="KW-0001">2Fe-2S</keyword>
<proteinExistence type="predicted"/>